<feature type="compositionally biased region" description="Polar residues" evidence="2">
    <location>
        <begin position="147"/>
        <end position="162"/>
    </location>
</feature>
<dbReference type="AlphaFoldDB" id="A0A9W9FYF6"/>
<feature type="compositionally biased region" description="Basic and acidic residues" evidence="2">
    <location>
        <begin position="49"/>
        <end position="58"/>
    </location>
</feature>
<protein>
    <submittedName>
        <fullName evidence="3">Uncharacterized protein</fullName>
    </submittedName>
</protein>
<accession>A0A9W9FYF6</accession>
<reference evidence="3" key="1">
    <citation type="submission" date="2022-11" db="EMBL/GenBank/DDBJ databases">
        <authorList>
            <person name="Petersen C."/>
        </authorList>
    </citation>
    <scope>NUCLEOTIDE SEQUENCE</scope>
    <source>
        <strain evidence="3">IBT 30069</strain>
    </source>
</reference>
<dbReference type="Proteomes" id="UP001149165">
    <property type="component" value="Unassembled WGS sequence"/>
</dbReference>
<keyword evidence="1" id="KW-0175">Coiled coil</keyword>
<name>A0A9W9FYF6_9EURO</name>
<keyword evidence="4" id="KW-1185">Reference proteome</keyword>
<proteinExistence type="predicted"/>
<evidence type="ECO:0000256" key="2">
    <source>
        <dbReference type="SAM" id="MobiDB-lite"/>
    </source>
</evidence>
<comment type="caution">
    <text evidence="3">The sequence shown here is derived from an EMBL/GenBank/DDBJ whole genome shotgun (WGS) entry which is preliminary data.</text>
</comment>
<dbReference type="OrthoDB" id="4160836at2759"/>
<feature type="compositionally biased region" description="Basic and acidic residues" evidence="2">
    <location>
        <begin position="67"/>
        <end position="76"/>
    </location>
</feature>
<feature type="compositionally biased region" description="Polar residues" evidence="2">
    <location>
        <begin position="36"/>
        <end position="47"/>
    </location>
</feature>
<evidence type="ECO:0000313" key="3">
    <source>
        <dbReference type="EMBL" id="KAJ5108804.1"/>
    </source>
</evidence>
<evidence type="ECO:0000313" key="4">
    <source>
        <dbReference type="Proteomes" id="UP001149165"/>
    </source>
</evidence>
<dbReference type="EMBL" id="JAPQKH010000003">
    <property type="protein sequence ID" value="KAJ5108804.1"/>
    <property type="molecule type" value="Genomic_DNA"/>
</dbReference>
<reference evidence="3" key="2">
    <citation type="journal article" date="2023" name="IMA Fungus">
        <title>Comparative genomic study of the Penicillium genus elucidates a diverse pangenome and 15 lateral gene transfer events.</title>
        <authorList>
            <person name="Petersen C."/>
            <person name="Sorensen T."/>
            <person name="Nielsen M.R."/>
            <person name="Sondergaard T.E."/>
            <person name="Sorensen J.L."/>
            <person name="Fitzpatrick D.A."/>
            <person name="Frisvad J.C."/>
            <person name="Nielsen K.L."/>
        </authorList>
    </citation>
    <scope>NUCLEOTIDE SEQUENCE</scope>
    <source>
        <strain evidence="3">IBT 30069</strain>
    </source>
</reference>
<sequence length="635" mass="69109">MDSPPKRRRSSNVPGDAAGASHSTAFHDATRRSGIPSFQSPTKSSLARSHPDVLERALSRSPSLRSASRDNQDQTERATSFGLRGRKALRPSMSATSSPTKAPRMGDNAPMLSPSKLPSGIQSFTKPPRRLSKKILPGDFWFGSPSGKPSQPIAQPQSNTPEDQLASELGTATQDANLNEPIHFGLDGADDDHSEPELPPTPTQLGLVKAPEHGAGLLSSSPSARHEKRMKRKAAADITHGSPLKSMKFRHPSPEEESVDSDLTGEDLSAAALERRKVRKSLQAELQRLKDDVEELTQWTEKIESNANLDSNPKELDRFLTLLADESSHINRPIPRQAPIPISSLLCSLLPFSKNIPRPTRHTSPLPTNPFALKQSPHASSYLKVFAPLALQTSTSRSTVSKTNVILETHTLTFTPPPPFPSSLYNVSVVYETNPETQHVVSVSVPTGNDSKKRRVPEVLRGWIESRLANPLLKLDITTLCWGINRYWEVSVARAQLWAYIDHKHGSGGKKGTLPQSQHGVIMSSELRGLIPHLERSTMILQSKSTGGAPRVLLANALAIDDWTGEPQLRPELSVSTSGSGSAMSKKIDQETKKLFHALLREDNAMSAQSIIGGVQFDAIVRATEGAIGALFNRG</sequence>
<feature type="compositionally biased region" description="Basic residues" evidence="2">
    <location>
        <begin position="1"/>
        <end position="10"/>
    </location>
</feature>
<organism evidence="3 4">
    <name type="scientific">Penicillium angulare</name>
    <dbReference type="NCBI Taxonomy" id="116970"/>
    <lineage>
        <taxon>Eukaryota</taxon>
        <taxon>Fungi</taxon>
        <taxon>Dikarya</taxon>
        <taxon>Ascomycota</taxon>
        <taxon>Pezizomycotina</taxon>
        <taxon>Eurotiomycetes</taxon>
        <taxon>Eurotiomycetidae</taxon>
        <taxon>Eurotiales</taxon>
        <taxon>Aspergillaceae</taxon>
        <taxon>Penicillium</taxon>
    </lineage>
</organism>
<feature type="region of interest" description="Disordered" evidence="2">
    <location>
        <begin position="1"/>
        <end position="263"/>
    </location>
</feature>
<gene>
    <name evidence="3" type="ORF">N7456_005479</name>
</gene>
<feature type="coiled-coil region" evidence="1">
    <location>
        <begin position="279"/>
        <end position="306"/>
    </location>
</feature>
<evidence type="ECO:0000256" key="1">
    <source>
        <dbReference type="SAM" id="Coils"/>
    </source>
</evidence>